<accession>A0A6G0TMR4</accession>
<sequence length="260" mass="29836">MLKYKEIKKKEAMKIGSIVRTIENTTDKKPLGKIFGNRYKQYATRMSTYVIKKVILSKSYFTNISRRKYCSHIVQSVVAIPQKKIGSAGTGGGSCGISTPTPSASKIMHLFHQPNNHKPFHQEQQNKGVLFQQNLKSMKKQVDVWISGLYKHKIINSNEIIYSIISFIFINNVYKFTWHLSYEDSLYHKSSPINHVVESLFFNKLHNLGCNQLFKLNYRTSVALPLFSRIRVDNFCRSFSKLAGCEPKALVICSRTTLNT</sequence>
<keyword evidence="2" id="KW-1185">Reference proteome</keyword>
<dbReference type="AlphaFoldDB" id="A0A6G0TMR4"/>
<evidence type="ECO:0000313" key="2">
    <source>
        <dbReference type="Proteomes" id="UP000475862"/>
    </source>
</evidence>
<dbReference type="EMBL" id="VYZN01000025">
    <property type="protein sequence ID" value="KAE9535792.1"/>
    <property type="molecule type" value="Genomic_DNA"/>
</dbReference>
<protein>
    <submittedName>
        <fullName evidence="1">Uncharacterized protein</fullName>
    </submittedName>
</protein>
<comment type="caution">
    <text evidence="1">The sequence shown here is derived from an EMBL/GenBank/DDBJ whole genome shotgun (WGS) entry which is preliminary data.</text>
</comment>
<dbReference type="Proteomes" id="UP000475862">
    <property type="component" value="Unassembled WGS sequence"/>
</dbReference>
<gene>
    <name evidence="1" type="ORF">AGLY_007693</name>
</gene>
<name>A0A6G0TMR4_APHGL</name>
<reference evidence="1 2" key="1">
    <citation type="submission" date="2019-08" db="EMBL/GenBank/DDBJ databases">
        <title>The genome of the soybean aphid Biotype 1, its phylome, world population structure and adaptation to the North American continent.</title>
        <authorList>
            <person name="Giordano R."/>
            <person name="Donthu R.K."/>
            <person name="Hernandez A.G."/>
            <person name="Wright C.L."/>
            <person name="Zimin A.V."/>
        </authorList>
    </citation>
    <scope>NUCLEOTIDE SEQUENCE [LARGE SCALE GENOMIC DNA]</scope>
    <source>
        <tissue evidence="1">Whole aphids</tissue>
    </source>
</reference>
<organism evidence="1 2">
    <name type="scientific">Aphis glycines</name>
    <name type="common">Soybean aphid</name>
    <dbReference type="NCBI Taxonomy" id="307491"/>
    <lineage>
        <taxon>Eukaryota</taxon>
        <taxon>Metazoa</taxon>
        <taxon>Ecdysozoa</taxon>
        <taxon>Arthropoda</taxon>
        <taxon>Hexapoda</taxon>
        <taxon>Insecta</taxon>
        <taxon>Pterygota</taxon>
        <taxon>Neoptera</taxon>
        <taxon>Paraneoptera</taxon>
        <taxon>Hemiptera</taxon>
        <taxon>Sternorrhyncha</taxon>
        <taxon>Aphidomorpha</taxon>
        <taxon>Aphidoidea</taxon>
        <taxon>Aphididae</taxon>
        <taxon>Aphidini</taxon>
        <taxon>Aphis</taxon>
        <taxon>Aphis</taxon>
    </lineage>
</organism>
<proteinExistence type="predicted"/>
<evidence type="ECO:0000313" key="1">
    <source>
        <dbReference type="EMBL" id="KAE9535792.1"/>
    </source>
</evidence>